<protein>
    <submittedName>
        <fullName evidence="1">Uncharacterized protein</fullName>
    </submittedName>
</protein>
<reference evidence="1" key="1">
    <citation type="submission" date="2023-10" db="EMBL/GenBank/DDBJ databases">
        <authorList>
            <person name="Rodriguez Cubillos JULIANA M."/>
            <person name="De Vega J."/>
        </authorList>
    </citation>
    <scope>NUCLEOTIDE SEQUENCE</scope>
</reference>
<keyword evidence="2" id="KW-1185">Reference proteome</keyword>
<comment type="caution">
    <text evidence="1">The sequence shown here is derived from an EMBL/GenBank/DDBJ whole genome shotgun (WGS) entry which is preliminary data.</text>
</comment>
<proteinExistence type="predicted"/>
<dbReference type="EMBL" id="CASHSV030000615">
    <property type="protein sequence ID" value="CAJ2669546.1"/>
    <property type="molecule type" value="Genomic_DNA"/>
</dbReference>
<evidence type="ECO:0000313" key="1">
    <source>
        <dbReference type="EMBL" id="CAJ2669546.1"/>
    </source>
</evidence>
<name>A0ACB0LJH8_TRIPR</name>
<accession>A0ACB0LJH8</accession>
<sequence>MKQNPNTLLLLLLLLLTVTLTTATSSTEPLFSTAAQTLTNSNFLSMSLTLRLASSSLPSTTSATIFVPSDTAFRRHGPLPLSLLQYHIIPSKIPLHYLKSLPISTPLPTLLPNSSLIITTSSHSHHHHHHHHHFSINNVTVSTTPLFENPSLLILSLHDFFNSSSLYLPEPESLRRILRSNNCSLTAVFLENLLPELTVGAKITVFAPPDEAVRNVAILKKHVVLGLIRWRDLIRFPDDARLKTLFYGFDIRVSVFPCRRLLNGVNIIVPDMYRDEFVVVHRVGGLLDSGTKLVK</sequence>
<evidence type="ECO:0000313" key="2">
    <source>
        <dbReference type="Proteomes" id="UP001177021"/>
    </source>
</evidence>
<gene>
    <name evidence="1" type="ORF">MILVUS5_LOCUS33741</name>
</gene>
<dbReference type="Proteomes" id="UP001177021">
    <property type="component" value="Unassembled WGS sequence"/>
</dbReference>
<organism evidence="1 2">
    <name type="scientific">Trifolium pratense</name>
    <name type="common">Red clover</name>
    <dbReference type="NCBI Taxonomy" id="57577"/>
    <lineage>
        <taxon>Eukaryota</taxon>
        <taxon>Viridiplantae</taxon>
        <taxon>Streptophyta</taxon>
        <taxon>Embryophyta</taxon>
        <taxon>Tracheophyta</taxon>
        <taxon>Spermatophyta</taxon>
        <taxon>Magnoliopsida</taxon>
        <taxon>eudicotyledons</taxon>
        <taxon>Gunneridae</taxon>
        <taxon>Pentapetalae</taxon>
        <taxon>rosids</taxon>
        <taxon>fabids</taxon>
        <taxon>Fabales</taxon>
        <taxon>Fabaceae</taxon>
        <taxon>Papilionoideae</taxon>
        <taxon>50 kb inversion clade</taxon>
        <taxon>NPAAA clade</taxon>
        <taxon>Hologalegina</taxon>
        <taxon>IRL clade</taxon>
        <taxon>Trifolieae</taxon>
        <taxon>Trifolium</taxon>
    </lineage>
</organism>